<keyword evidence="9" id="KW-0902">Two-component regulatory system</keyword>
<dbReference type="Pfam" id="PF02518">
    <property type="entry name" value="HATPase_c"/>
    <property type="match status" value="1"/>
</dbReference>
<dbReference type="CDD" id="cd00082">
    <property type="entry name" value="HisKA"/>
    <property type="match status" value="1"/>
</dbReference>
<feature type="domain" description="Histidine kinase" evidence="12">
    <location>
        <begin position="146"/>
        <end position="361"/>
    </location>
</feature>
<evidence type="ECO:0000256" key="4">
    <source>
        <dbReference type="ARBA" id="ARBA00022553"/>
    </source>
</evidence>
<comment type="catalytic activity">
    <reaction evidence="1">
        <text>ATP + protein L-histidine = ADP + protein N-phospho-L-histidine.</text>
        <dbReference type="EC" id="2.7.13.3"/>
    </reaction>
</comment>
<dbReference type="RefSeq" id="WP_369593181.1">
    <property type="nucleotide sequence ID" value="NZ_CP045835.1"/>
</dbReference>
<keyword evidence="8" id="KW-0067">ATP-binding</keyword>
<dbReference type="InterPro" id="IPR003594">
    <property type="entry name" value="HATPase_dom"/>
</dbReference>
<dbReference type="Proteomes" id="UP000373269">
    <property type="component" value="Chromosome"/>
</dbReference>
<reference evidence="13 14" key="1">
    <citation type="submission" date="2019-11" db="EMBL/GenBank/DDBJ databases">
        <title>Whole Genome Sequencing and Comparative Genomic Analyses of Lysinibacillus pakistanensis LZH-9, a Halotolerant Strain with Excellent COD Removal Capability.</title>
        <authorList>
            <person name="Zhou H."/>
        </authorList>
    </citation>
    <scope>NUCLEOTIDE SEQUENCE [LARGE SCALE GENOMIC DNA]</scope>
    <source>
        <strain evidence="13 14">LZH-9</strain>
    </source>
</reference>
<dbReference type="PANTHER" id="PTHR45453:SF1">
    <property type="entry name" value="PHOSPHATE REGULON SENSOR PROTEIN PHOR"/>
    <property type="match status" value="1"/>
</dbReference>
<dbReference type="Gene3D" id="3.30.565.10">
    <property type="entry name" value="Histidine kinase-like ATPase, C-terminal domain"/>
    <property type="match status" value="1"/>
</dbReference>
<dbReference type="InterPro" id="IPR036890">
    <property type="entry name" value="HATPase_C_sf"/>
</dbReference>
<dbReference type="SMART" id="SM00388">
    <property type="entry name" value="HisKA"/>
    <property type="match status" value="1"/>
</dbReference>
<evidence type="ECO:0000256" key="2">
    <source>
        <dbReference type="ARBA" id="ARBA00004370"/>
    </source>
</evidence>
<dbReference type="Gene3D" id="1.10.287.130">
    <property type="match status" value="1"/>
</dbReference>
<keyword evidence="6" id="KW-0547">Nucleotide-binding</keyword>
<evidence type="ECO:0000256" key="10">
    <source>
        <dbReference type="SAM" id="Coils"/>
    </source>
</evidence>
<evidence type="ECO:0000256" key="8">
    <source>
        <dbReference type="ARBA" id="ARBA00022840"/>
    </source>
</evidence>
<keyword evidence="4" id="KW-0597">Phosphoprotein</keyword>
<keyword evidence="11" id="KW-0812">Transmembrane</keyword>
<evidence type="ECO:0000313" key="13">
    <source>
        <dbReference type="EMBL" id="QGG52228.1"/>
    </source>
</evidence>
<feature type="transmembrane region" description="Helical" evidence="11">
    <location>
        <begin position="7"/>
        <end position="33"/>
    </location>
</feature>
<dbReference type="InterPro" id="IPR036097">
    <property type="entry name" value="HisK_dim/P_sf"/>
</dbReference>
<evidence type="ECO:0000256" key="1">
    <source>
        <dbReference type="ARBA" id="ARBA00000085"/>
    </source>
</evidence>
<keyword evidence="11" id="KW-1133">Transmembrane helix</keyword>
<proteinExistence type="predicted"/>
<evidence type="ECO:0000256" key="9">
    <source>
        <dbReference type="ARBA" id="ARBA00023012"/>
    </source>
</evidence>
<sequence>MKIFFRFIFHFISILGLLAFFMLFIYILLAQLITNFMISPHYFHIYAAIIFGISFVIFAGLYSWYVIQPMIYLISWIKDLSQGKLEKPYKKTYLPSFKKIIPKWLRKSTHYFEELEDHIEQLTYTLEENKRLQKQLDQSKKEWLSGVSHDLKTPLSYLKAYSSLLLSDYKWSEEEKTNSLKIIYEKSLNIESLIEDMNLLFQSENGDLLVSLKDVDIIDFVENIVIDMANNPIAEGYNLSFETNIYSLHMKIDQKLMIRALSNLILNAIVHNPPGTDISISISYYEEISIHIKDNGIGMDEDTLKHLFEKYYRNSKYNRSHSSGLGMSIAQSFIISHGGKISVKSKINEGTSIKISLQDTNNY</sequence>
<dbReference type="SUPFAM" id="SSF47384">
    <property type="entry name" value="Homodimeric domain of signal transducing histidine kinase"/>
    <property type="match status" value="1"/>
</dbReference>
<dbReference type="Pfam" id="PF00512">
    <property type="entry name" value="HisKA"/>
    <property type="match status" value="1"/>
</dbReference>
<dbReference type="InterPro" id="IPR003661">
    <property type="entry name" value="HisK_dim/P_dom"/>
</dbReference>
<dbReference type="PANTHER" id="PTHR45453">
    <property type="entry name" value="PHOSPHATE REGULON SENSOR PROTEIN PHOR"/>
    <property type="match status" value="1"/>
</dbReference>
<comment type="subcellular location">
    <subcellularLocation>
        <location evidence="2">Membrane</location>
    </subcellularLocation>
</comment>
<dbReference type="EMBL" id="CP045835">
    <property type="protein sequence ID" value="QGG52228.1"/>
    <property type="molecule type" value="Genomic_DNA"/>
</dbReference>
<dbReference type="PROSITE" id="PS50109">
    <property type="entry name" value="HIS_KIN"/>
    <property type="match status" value="1"/>
</dbReference>
<organism evidence="13 14">
    <name type="scientific">Lysinibacillus pakistanensis</name>
    <dbReference type="NCBI Taxonomy" id="759811"/>
    <lineage>
        <taxon>Bacteria</taxon>
        <taxon>Bacillati</taxon>
        <taxon>Bacillota</taxon>
        <taxon>Bacilli</taxon>
        <taxon>Bacillales</taxon>
        <taxon>Bacillaceae</taxon>
        <taxon>Lysinibacillus</taxon>
    </lineage>
</organism>
<evidence type="ECO:0000256" key="11">
    <source>
        <dbReference type="SAM" id="Phobius"/>
    </source>
</evidence>
<evidence type="ECO:0000256" key="5">
    <source>
        <dbReference type="ARBA" id="ARBA00022679"/>
    </source>
</evidence>
<dbReference type="PRINTS" id="PR00344">
    <property type="entry name" value="BCTRLSENSOR"/>
</dbReference>
<protein>
    <recommendedName>
        <fullName evidence="3">histidine kinase</fullName>
        <ecNumber evidence="3">2.7.13.3</ecNumber>
    </recommendedName>
</protein>
<dbReference type="CDD" id="cd14686">
    <property type="entry name" value="bZIP"/>
    <property type="match status" value="1"/>
</dbReference>
<gene>
    <name evidence="13" type="ORF">GDS87_15355</name>
</gene>
<feature type="coiled-coil region" evidence="10">
    <location>
        <begin position="112"/>
        <end position="142"/>
    </location>
</feature>
<keyword evidence="14" id="KW-1185">Reference proteome</keyword>
<dbReference type="EC" id="2.7.13.3" evidence="3"/>
<evidence type="ECO:0000313" key="14">
    <source>
        <dbReference type="Proteomes" id="UP000373269"/>
    </source>
</evidence>
<evidence type="ECO:0000256" key="3">
    <source>
        <dbReference type="ARBA" id="ARBA00012438"/>
    </source>
</evidence>
<dbReference type="InterPro" id="IPR004358">
    <property type="entry name" value="Sig_transdc_His_kin-like_C"/>
</dbReference>
<evidence type="ECO:0000256" key="6">
    <source>
        <dbReference type="ARBA" id="ARBA00022741"/>
    </source>
</evidence>
<dbReference type="InterPro" id="IPR050351">
    <property type="entry name" value="BphY/WalK/GraS-like"/>
</dbReference>
<feature type="transmembrane region" description="Helical" evidence="11">
    <location>
        <begin position="45"/>
        <end position="67"/>
    </location>
</feature>
<dbReference type="InterPro" id="IPR005467">
    <property type="entry name" value="His_kinase_dom"/>
</dbReference>
<evidence type="ECO:0000259" key="12">
    <source>
        <dbReference type="PROSITE" id="PS50109"/>
    </source>
</evidence>
<evidence type="ECO:0000256" key="7">
    <source>
        <dbReference type="ARBA" id="ARBA00022777"/>
    </source>
</evidence>
<dbReference type="SUPFAM" id="SSF55874">
    <property type="entry name" value="ATPase domain of HSP90 chaperone/DNA topoisomerase II/histidine kinase"/>
    <property type="match status" value="1"/>
</dbReference>
<keyword evidence="11" id="KW-0472">Membrane</keyword>
<accession>A0ABX6DF14</accession>
<keyword evidence="5" id="KW-0808">Transferase</keyword>
<keyword evidence="7" id="KW-0418">Kinase</keyword>
<name>A0ABX6DF14_9BACI</name>
<dbReference type="SMART" id="SM00387">
    <property type="entry name" value="HATPase_c"/>
    <property type="match status" value="1"/>
</dbReference>
<dbReference type="CDD" id="cd00075">
    <property type="entry name" value="HATPase"/>
    <property type="match status" value="1"/>
</dbReference>
<keyword evidence="10" id="KW-0175">Coiled coil</keyword>